<evidence type="ECO:0000313" key="3">
    <source>
        <dbReference type="EMBL" id="SEN67622.1"/>
    </source>
</evidence>
<protein>
    <submittedName>
        <fullName evidence="3">Predicted secreted hydrolase</fullName>
    </submittedName>
</protein>
<dbReference type="InterPro" id="IPR023374">
    <property type="entry name" value="AttH-like_dom_sf"/>
</dbReference>
<keyword evidence="1" id="KW-0732">Signal</keyword>
<dbReference type="OrthoDB" id="9770826at2"/>
<dbReference type="AlphaFoldDB" id="A0A1H8IH50"/>
<accession>A0A1H8IH50</accession>
<dbReference type="Pfam" id="PF07143">
    <property type="entry name" value="CrtC"/>
    <property type="match status" value="1"/>
</dbReference>
<dbReference type="SUPFAM" id="SSF159245">
    <property type="entry name" value="AttH-like"/>
    <property type="match status" value="1"/>
</dbReference>
<dbReference type="PANTHER" id="PTHR38591">
    <property type="entry name" value="HYDROLASE"/>
    <property type="match status" value="1"/>
</dbReference>
<dbReference type="Pfam" id="PF17186">
    <property type="entry name" value="Lipocalin_9"/>
    <property type="match status" value="1"/>
</dbReference>
<reference evidence="4" key="1">
    <citation type="submission" date="2016-10" db="EMBL/GenBank/DDBJ databases">
        <authorList>
            <person name="Varghese N."/>
            <person name="Submissions S."/>
        </authorList>
    </citation>
    <scope>NUCLEOTIDE SEQUENCE [LARGE SCALE GENOMIC DNA]</scope>
    <source>
        <strain evidence="4">DSM 26893</strain>
    </source>
</reference>
<keyword evidence="3" id="KW-0378">Hydrolase</keyword>
<dbReference type="EMBL" id="FOCM01000005">
    <property type="protein sequence ID" value="SEN67622.1"/>
    <property type="molecule type" value="Genomic_DNA"/>
</dbReference>
<keyword evidence="4" id="KW-1185">Reference proteome</keyword>
<feature type="chain" id="PRO_5011726305" evidence="1">
    <location>
        <begin position="25"/>
        <end position="351"/>
    </location>
</feature>
<dbReference type="InterPro" id="IPR010791">
    <property type="entry name" value="AttH_dom"/>
</dbReference>
<evidence type="ECO:0000259" key="2">
    <source>
        <dbReference type="Pfam" id="PF07143"/>
    </source>
</evidence>
<dbReference type="GO" id="GO:0016787">
    <property type="term" value="F:hydrolase activity"/>
    <property type="evidence" value="ECO:0007669"/>
    <property type="project" value="UniProtKB-KW"/>
</dbReference>
<sequence length="351" mass="37837">MNARTTRRALLGTTLSAFATRAMAQGFAGLGTASDGFARPTPGKTFRFPEDHGPHPDYRIEWWYITANLEGPVGTPYGVQWTLFRSALAPSGGDGGWDSRQAWMGHAGLTTPDAHFAAERLGRGGTGQAGVSVEPFEAFIDDWSLAGPTLGEVTMRAAGADFAYDLQLDADGPFVFQGDDGYSVKSAAGQASYYYSQPFYRVSGRLMLPGGEVEVTGRAWLDREWSSQPLSEDQSGWDWFSLHFDSGDKMMGFRLRGAEDFTAATWITADGQTMPFPDGAFAAEPLETSDVAGREVPTRWAVRLPGRGVDITVAAINPDAFMDLGFGYWEGPVTVTGSHGGIGYLEMTGYG</sequence>
<evidence type="ECO:0000256" key="1">
    <source>
        <dbReference type="SAM" id="SignalP"/>
    </source>
</evidence>
<feature type="signal peptide" evidence="1">
    <location>
        <begin position="1"/>
        <end position="24"/>
    </location>
</feature>
<dbReference type="Gene3D" id="2.40.370.10">
    <property type="entry name" value="AttH-like domain"/>
    <property type="match status" value="2"/>
</dbReference>
<gene>
    <name evidence="3" type="ORF">SAMN04488011_105224</name>
</gene>
<evidence type="ECO:0000313" key="4">
    <source>
        <dbReference type="Proteomes" id="UP000199372"/>
    </source>
</evidence>
<dbReference type="Proteomes" id="UP000199372">
    <property type="component" value="Unassembled WGS sequence"/>
</dbReference>
<feature type="domain" description="AttH" evidence="2">
    <location>
        <begin position="60"/>
        <end position="227"/>
    </location>
</feature>
<dbReference type="RefSeq" id="WP_091845807.1">
    <property type="nucleotide sequence ID" value="NZ_FOCM01000005.1"/>
</dbReference>
<dbReference type="PANTHER" id="PTHR38591:SF1">
    <property type="entry name" value="BLL1000 PROTEIN"/>
    <property type="match status" value="1"/>
</dbReference>
<name>A0A1H8IH50_9RHOB</name>
<proteinExistence type="predicted"/>
<organism evidence="3 4">
    <name type="scientific">Palleronia pelagia</name>
    <dbReference type="NCBI Taxonomy" id="387096"/>
    <lineage>
        <taxon>Bacteria</taxon>
        <taxon>Pseudomonadati</taxon>
        <taxon>Pseudomonadota</taxon>
        <taxon>Alphaproteobacteria</taxon>
        <taxon>Rhodobacterales</taxon>
        <taxon>Roseobacteraceae</taxon>
        <taxon>Palleronia</taxon>
    </lineage>
</organism>